<dbReference type="RefSeq" id="WP_163198000.1">
    <property type="nucleotide sequence ID" value="NZ_WHZV01000022.1"/>
</dbReference>
<name>A0A6L9SUF3_9BIFI</name>
<dbReference type="Proteomes" id="UP000483293">
    <property type="component" value="Unassembled WGS sequence"/>
</dbReference>
<dbReference type="InterPro" id="IPR001584">
    <property type="entry name" value="Integrase_cat-core"/>
</dbReference>
<dbReference type="GO" id="GO:0015074">
    <property type="term" value="P:DNA integration"/>
    <property type="evidence" value="ECO:0007669"/>
    <property type="project" value="InterPro"/>
</dbReference>
<dbReference type="EMBL" id="WHZV01000022">
    <property type="protein sequence ID" value="NEG56237.1"/>
    <property type="molecule type" value="Genomic_DNA"/>
</dbReference>
<proteinExistence type="predicted"/>
<dbReference type="Pfam" id="PF00665">
    <property type="entry name" value="rve"/>
    <property type="match status" value="1"/>
</dbReference>
<dbReference type="AlphaFoldDB" id="A0A6L9SUF3"/>
<feature type="non-terminal residue" evidence="2">
    <location>
        <position position="151"/>
    </location>
</feature>
<gene>
    <name evidence="2" type="ORF">GFD21_10845</name>
</gene>
<feature type="domain" description="Integrase catalytic" evidence="1">
    <location>
        <begin position="79"/>
        <end position="151"/>
    </location>
</feature>
<evidence type="ECO:0000313" key="3">
    <source>
        <dbReference type="Proteomes" id="UP000483293"/>
    </source>
</evidence>
<organism evidence="2 3">
    <name type="scientific">Bifidobacterium platyrrhinorum</name>
    <dbReference type="NCBI Taxonomy" id="2661628"/>
    <lineage>
        <taxon>Bacteria</taxon>
        <taxon>Bacillati</taxon>
        <taxon>Actinomycetota</taxon>
        <taxon>Actinomycetes</taxon>
        <taxon>Bifidobacteriales</taxon>
        <taxon>Bifidobacteriaceae</taxon>
        <taxon>Bifidobacterium</taxon>
    </lineage>
</organism>
<sequence>RAHRIANRTGKAIRKRIVAIRRELDARGLDAGPESIAARLEREGVKPPANSTIHRILKAAGLVRPEPGKRPKSSYTRFEAALPNETWQSDFTHWPIADGTDALIVSWLDDHSRFLLYSHAYATVTMGTIEESFRKACSRYGIPASTLTDNG</sequence>
<dbReference type="PROSITE" id="PS50994">
    <property type="entry name" value="INTEGRASE"/>
    <property type="match status" value="1"/>
</dbReference>
<dbReference type="SUPFAM" id="SSF53098">
    <property type="entry name" value="Ribonuclease H-like"/>
    <property type="match status" value="1"/>
</dbReference>
<protein>
    <submittedName>
        <fullName evidence="2">DDE-type integrase/transposase/recombinase</fullName>
    </submittedName>
</protein>
<comment type="caution">
    <text evidence="2">The sequence shown here is derived from an EMBL/GenBank/DDBJ whole genome shotgun (WGS) entry which is preliminary data.</text>
</comment>
<reference evidence="2 3" key="1">
    <citation type="submission" date="2019-10" db="EMBL/GenBank/DDBJ databases">
        <title>Bifidobacterium from non-human primates.</title>
        <authorList>
            <person name="Modesto M."/>
        </authorList>
    </citation>
    <scope>NUCLEOTIDE SEQUENCE [LARGE SCALE GENOMIC DNA]</scope>
    <source>
        <strain evidence="2 3">SMA15</strain>
    </source>
</reference>
<evidence type="ECO:0000259" key="1">
    <source>
        <dbReference type="PROSITE" id="PS50994"/>
    </source>
</evidence>
<dbReference type="GO" id="GO:0003677">
    <property type="term" value="F:DNA binding"/>
    <property type="evidence" value="ECO:0007669"/>
    <property type="project" value="InterPro"/>
</dbReference>
<keyword evidence="3" id="KW-1185">Reference proteome</keyword>
<dbReference type="InterPro" id="IPR036397">
    <property type="entry name" value="RNaseH_sf"/>
</dbReference>
<dbReference type="Gene3D" id="3.30.420.10">
    <property type="entry name" value="Ribonuclease H-like superfamily/Ribonuclease H"/>
    <property type="match status" value="1"/>
</dbReference>
<dbReference type="InterPro" id="IPR012337">
    <property type="entry name" value="RNaseH-like_sf"/>
</dbReference>
<evidence type="ECO:0000313" key="2">
    <source>
        <dbReference type="EMBL" id="NEG56237.1"/>
    </source>
</evidence>
<accession>A0A6L9SUF3</accession>
<feature type="non-terminal residue" evidence="2">
    <location>
        <position position="1"/>
    </location>
</feature>